<evidence type="ECO:0000259" key="2">
    <source>
        <dbReference type="Pfam" id="PF08545"/>
    </source>
</evidence>
<evidence type="ECO:0000313" key="4">
    <source>
        <dbReference type="Proteomes" id="UP000198906"/>
    </source>
</evidence>
<feature type="compositionally biased region" description="Basic and acidic residues" evidence="1">
    <location>
        <begin position="283"/>
        <end position="292"/>
    </location>
</feature>
<dbReference type="EMBL" id="FMHU01000002">
    <property type="protein sequence ID" value="SCL29773.1"/>
    <property type="molecule type" value="Genomic_DNA"/>
</dbReference>
<dbReference type="SUPFAM" id="SSF53901">
    <property type="entry name" value="Thiolase-like"/>
    <property type="match status" value="1"/>
</dbReference>
<dbReference type="STRING" id="47866.GA0074694_5501"/>
<name>A0A1C6SK57_9ACTN</name>
<reference evidence="4" key="1">
    <citation type="submission" date="2016-06" db="EMBL/GenBank/DDBJ databases">
        <authorList>
            <person name="Varghese N."/>
        </authorList>
    </citation>
    <scope>NUCLEOTIDE SEQUENCE [LARGE SCALE GENOMIC DNA]</scope>
    <source>
        <strain evidence="4">DSM 46123</strain>
    </source>
</reference>
<dbReference type="GO" id="GO:0044550">
    <property type="term" value="P:secondary metabolite biosynthetic process"/>
    <property type="evidence" value="ECO:0007669"/>
    <property type="project" value="TreeGrafter"/>
</dbReference>
<dbReference type="AlphaFoldDB" id="A0A1C6SK57"/>
<feature type="region of interest" description="Disordered" evidence="1">
    <location>
        <begin position="278"/>
        <end position="370"/>
    </location>
</feature>
<feature type="compositionally biased region" description="Low complexity" evidence="1">
    <location>
        <begin position="295"/>
        <end position="307"/>
    </location>
</feature>
<protein>
    <submittedName>
        <fullName evidence="3">3-oxoacyl-[acyl-carrier-protein] synthase III</fullName>
    </submittedName>
</protein>
<dbReference type="InterPro" id="IPR013751">
    <property type="entry name" value="ACP_syn_III_N"/>
</dbReference>
<dbReference type="Proteomes" id="UP000198906">
    <property type="component" value="Unassembled WGS sequence"/>
</dbReference>
<dbReference type="GO" id="GO:0004315">
    <property type="term" value="F:3-oxoacyl-[acyl-carrier-protein] synthase activity"/>
    <property type="evidence" value="ECO:0007669"/>
    <property type="project" value="InterPro"/>
</dbReference>
<dbReference type="PANTHER" id="PTHR34069:SF2">
    <property type="entry name" value="BETA-KETOACYL-[ACYL-CARRIER-PROTEIN] SYNTHASE III"/>
    <property type="match status" value="1"/>
</dbReference>
<dbReference type="GO" id="GO:0006633">
    <property type="term" value="P:fatty acid biosynthetic process"/>
    <property type="evidence" value="ECO:0007669"/>
    <property type="project" value="InterPro"/>
</dbReference>
<sequence length="416" mass="45809">MTTPVSLVDVDSALPENRVGTEFYRGADAALDDSVMFKSPKYRRHIGPEETAADLIVRAARPVLERARERGDGPVDLLLTNVLLPDLPFTGAGAEVAHRLGERPEWVLDVYNGGCVSFVYMLKVAKQIMQSGGARTALLCNVQNSAGQVFTQPTIRTRSHAPVPGDDCGVGYLRIGDESPILDVEVRQYVEYATDVGLAFDDDRKYWQPGQSEMDVSFTDSKVAKIIGRGNQLLPQVVTALCDRIGTRTPDIDVLITNQPDRMFRNWREALHLRRVRQPLRGRRADHADRGRPGRPGALGRPAGPGRFRARRGHGRRRRRPLGGRRLVAGRLRRRSRGGEADSYPGFCVSRQRPQRTATRASGRHASDASSVRHRNRWILPLGVLGSVPFSRKTHSASGTPALVIAIAAASSAKAR</sequence>
<feature type="domain" description="Beta-ketoacyl-[acyl-carrier-protein] synthase III N-terminal" evidence="2">
    <location>
        <begin position="112"/>
        <end position="186"/>
    </location>
</feature>
<gene>
    <name evidence="3" type="ORF">GA0074694_5501</name>
</gene>
<dbReference type="PANTHER" id="PTHR34069">
    <property type="entry name" value="3-OXOACYL-[ACYL-CARRIER-PROTEIN] SYNTHASE 3"/>
    <property type="match status" value="1"/>
</dbReference>
<keyword evidence="4" id="KW-1185">Reference proteome</keyword>
<dbReference type="Gene3D" id="3.40.47.10">
    <property type="match status" value="1"/>
</dbReference>
<feature type="compositionally biased region" description="Basic residues" evidence="1">
    <location>
        <begin position="308"/>
        <end position="323"/>
    </location>
</feature>
<organism evidence="3 4">
    <name type="scientific">Micromonospora inyonensis</name>
    <dbReference type="NCBI Taxonomy" id="47866"/>
    <lineage>
        <taxon>Bacteria</taxon>
        <taxon>Bacillati</taxon>
        <taxon>Actinomycetota</taxon>
        <taxon>Actinomycetes</taxon>
        <taxon>Micromonosporales</taxon>
        <taxon>Micromonosporaceae</taxon>
        <taxon>Micromonospora</taxon>
    </lineage>
</organism>
<proteinExistence type="predicted"/>
<evidence type="ECO:0000256" key="1">
    <source>
        <dbReference type="SAM" id="MobiDB-lite"/>
    </source>
</evidence>
<dbReference type="InterPro" id="IPR016039">
    <property type="entry name" value="Thiolase-like"/>
</dbReference>
<accession>A0A1C6SK57</accession>
<dbReference type="Pfam" id="PF08545">
    <property type="entry name" value="ACP_syn_III"/>
    <property type="match status" value="1"/>
</dbReference>
<evidence type="ECO:0000313" key="3">
    <source>
        <dbReference type="EMBL" id="SCL29773.1"/>
    </source>
</evidence>